<dbReference type="AlphaFoldDB" id="A0A9W6XU79"/>
<organism evidence="1 2">
    <name type="scientific">Phytophthora fragariaefolia</name>
    <dbReference type="NCBI Taxonomy" id="1490495"/>
    <lineage>
        <taxon>Eukaryota</taxon>
        <taxon>Sar</taxon>
        <taxon>Stramenopiles</taxon>
        <taxon>Oomycota</taxon>
        <taxon>Peronosporomycetes</taxon>
        <taxon>Peronosporales</taxon>
        <taxon>Peronosporaceae</taxon>
        <taxon>Phytophthora</taxon>
    </lineage>
</organism>
<protein>
    <submittedName>
        <fullName evidence="1">Unnamed protein product</fullName>
    </submittedName>
</protein>
<dbReference type="OrthoDB" id="164236at2759"/>
<proteinExistence type="predicted"/>
<evidence type="ECO:0000313" key="2">
    <source>
        <dbReference type="Proteomes" id="UP001165121"/>
    </source>
</evidence>
<gene>
    <name evidence="1" type="ORF">Pfra01_001616800</name>
</gene>
<reference evidence="1" key="1">
    <citation type="submission" date="2023-04" db="EMBL/GenBank/DDBJ databases">
        <title>Phytophthora fragariaefolia NBRC 109709.</title>
        <authorList>
            <person name="Ichikawa N."/>
            <person name="Sato H."/>
            <person name="Tonouchi N."/>
        </authorList>
    </citation>
    <scope>NUCLEOTIDE SEQUENCE</scope>
    <source>
        <strain evidence="1">NBRC 109709</strain>
    </source>
</reference>
<dbReference type="InterPro" id="IPR048611">
    <property type="entry name" value="KATNA1_MIT"/>
</dbReference>
<keyword evidence="2" id="KW-1185">Reference proteome</keyword>
<name>A0A9W6XU79_9STRA</name>
<dbReference type="EMBL" id="BSXT01001804">
    <property type="protein sequence ID" value="GMF45319.1"/>
    <property type="molecule type" value="Genomic_DNA"/>
</dbReference>
<dbReference type="Gene3D" id="1.20.58.80">
    <property type="entry name" value="Phosphotransferase system, lactose/cellobiose-type IIA subunit"/>
    <property type="match status" value="1"/>
</dbReference>
<dbReference type="CDD" id="cd21748">
    <property type="entry name" value="Kp60-NTD"/>
    <property type="match status" value="1"/>
</dbReference>
<accession>A0A9W6XU79</accession>
<sequence length="81" mass="9266">MASMQLRDIREMGEAMTRARQLCLEAQYDKGLELYQTTLQTLSQFIRRMTKMSERQPWLQVPEGFISVPSRGGLTPNTGAD</sequence>
<dbReference type="Proteomes" id="UP001165121">
    <property type="component" value="Unassembled WGS sequence"/>
</dbReference>
<comment type="caution">
    <text evidence="1">The sequence shown here is derived from an EMBL/GenBank/DDBJ whole genome shotgun (WGS) entry which is preliminary data.</text>
</comment>
<evidence type="ECO:0000313" key="1">
    <source>
        <dbReference type="EMBL" id="GMF45319.1"/>
    </source>
</evidence>